<dbReference type="GO" id="GO:0003677">
    <property type="term" value="F:DNA binding"/>
    <property type="evidence" value="ECO:0007669"/>
    <property type="project" value="UniProtKB-UniRule"/>
</dbReference>
<dbReference type="SUPFAM" id="SSF48498">
    <property type="entry name" value="Tetracyclin repressor-like, C-terminal domain"/>
    <property type="match status" value="1"/>
</dbReference>
<proteinExistence type="predicted"/>
<gene>
    <name evidence="4" type="ORF">HH215_07780</name>
</gene>
<keyword evidence="1 2" id="KW-0238">DNA-binding</keyword>
<organism evidence="4 5">
    <name type="scientific">Cohnella herbarum</name>
    <dbReference type="NCBI Taxonomy" id="2728023"/>
    <lineage>
        <taxon>Bacteria</taxon>
        <taxon>Bacillati</taxon>
        <taxon>Bacillota</taxon>
        <taxon>Bacilli</taxon>
        <taxon>Bacillales</taxon>
        <taxon>Paenibacillaceae</taxon>
        <taxon>Cohnella</taxon>
    </lineage>
</organism>
<dbReference type="Gene3D" id="1.10.357.10">
    <property type="entry name" value="Tetracycline Repressor, domain 2"/>
    <property type="match status" value="1"/>
</dbReference>
<evidence type="ECO:0000256" key="2">
    <source>
        <dbReference type="PROSITE-ProRule" id="PRU00335"/>
    </source>
</evidence>
<reference evidence="4 5" key="1">
    <citation type="submission" date="2020-04" db="EMBL/GenBank/DDBJ databases">
        <title>Genome sequencing of novel species.</title>
        <authorList>
            <person name="Heo J."/>
            <person name="Kim S.-J."/>
            <person name="Kim J.-S."/>
            <person name="Hong S.-B."/>
            <person name="Kwon S.-W."/>
        </authorList>
    </citation>
    <scope>NUCLEOTIDE SEQUENCE [LARGE SCALE GENOMIC DNA]</scope>
    <source>
        <strain evidence="4 5">MFER-1</strain>
    </source>
</reference>
<dbReference type="PROSITE" id="PS50977">
    <property type="entry name" value="HTH_TETR_2"/>
    <property type="match status" value="1"/>
</dbReference>
<dbReference type="Pfam" id="PF00440">
    <property type="entry name" value="TetR_N"/>
    <property type="match status" value="1"/>
</dbReference>
<evidence type="ECO:0000256" key="1">
    <source>
        <dbReference type="ARBA" id="ARBA00023125"/>
    </source>
</evidence>
<evidence type="ECO:0000259" key="3">
    <source>
        <dbReference type="PROSITE" id="PS50977"/>
    </source>
</evidence>
<dbReference type="KEGG" id="cheb:HH215_07780"/>
<feature type="domain" description="HTH tetR-type" evidence="3">
    <location>
        <begin position="21"/>
        <end position="81"/>
    </location>
</feature>
<dbReference type="EMBL" id="CP051680">
    <property type="protein sequence ID" value="QJD83081.1"/>
    <property type="molecule type" value="Genomic_DNA"/>
</dbReference>
<dbReference type="InterPro" id="IPR050624">
    <property type="entry name" value="HTH-type_Tx_Regulator"/>
</dbReference>
<feature type="DNA-binding region" description="H-T-H motif" evidence="2">
    <location>
        <begin position="44"/>
        <end position="63"/>
    </location>
</feature>
<dbReference type="InterPro" id="IPR036271">
    <property type="entry name" value="Tet_transcr_reg_TetR-rel_C_sf"/>
</dbReference>
<evidence type="ECO:0000313" key="4">
    <source>
        <dbReference type="EMBL" id="QJD83081.1"/>
    </source>
</evidence>
<dbReference type="AlphaFoldDB" id="A0A7Z2VH27"/>
<dbReference type="RefSeq" id="WP_169279378.1">
    <property type="nucleotide sequence ID" value="NZ_CP051680.1"/>
</dbReference>
<sequence length="219" mass="24895">MSSINILEAIVAKSKLSKKETAKQQKIVESAIALFAEKGYSNTSTSEIAKKSGVAEGTIFRHYGTKENLLLSVIAPFLKESMPDLAKDLREEVNPDNNTRFEDFIESLIRNRLNFLKANREIFRVVIKELLYRDELRYDLFPHIGKEMSAFIGNAINDYKARGELADIPNDQLIRMILSTIGSQFVVRFVLSPETNADNEEREIESLVRFIVYGVSARD</sequence>
<dbReference type="PANTHER" id="PTHR43479">
    <property type="entry name" value="ACREF/ENVCD OPERON REPRESSOR-RELATED"/>
    <property type="match status" value="1"/>
</dbReference>
<protein>
    <submittedName>
        <fullName evidence="4">TetR/AcrR family transcriptional regulator</fullName>
    </submittedName>
</protein>
<dbReference type="InterPro" id="IPR009057">
    <property type="entry name" value="Homeodomain-like_sf"/>
</dbReference>
<dbReference type="Proteomes" id="UP000502248">
    <property type="component" value="Chromosome"/>
</dbReference>
<dbReference type="PANTHER" id="PTHR43479:SF11">
    <property type="entry name" value="ACREF_ENVCD OPERON REPRESSOR-RELATED"/>
    <property type="match status" value="1"/>
</dbReference>
<evidence type="ECO:0000313" key="5">
    <source>
        <dbReference type="Proteomes" id="UP000502248"/>
    </source>
</evidence>
<dbReference type="SUPFAM" id="SSF46689">
    <property type="entry name" value="Homeodomain-like"/>
    <property type="match status" value="1"/>
</dbReference>
<dbReference type="PRINTS" id="PR00455">
    <property type="entry name" value="HTHTETR"/>
</dbReference>
<accession>A0A7Z2VH27</accession>
<keyword evidence="5" id="KW-1185">Reference proteome</keyword>
<name>A0A7Z2VH27_9BACL</name>
<dbReference type="InterPro" id="IPR001647">
    <property type="entry name" value="HTH_TetR"/>
</dbReference>